<dbReference type="SUPFAM" id="SSF143243">
    <property type="entry name" value="Nqo5-like"/>
    <property type="match status" value="1"/>
</dbReference>
<evidence type="ECO:0000256" key="3">
    <source>
        <dbReference type="SAM" id="MobiDB-lite"/>
    </source>
</evidence>
<dbReference type="Gene3D" id="1.10.645.10">
    <property type="entry name" value="Cytochrome-c3 Hydrogenase, chain B"/>
    <property type="match status" value="1"/>
</dbReference>
<dbReference type="InterPro" id="IPR037232">
    <property type="entry name" value="NADH_quin_OxRdtase_su_C/D-like"/>
</dbReference>
<proteinExistence type="predicted"/>
<dbReference type="Proteomes" id="UP000199681">
    <property type="component" value="Unassembled WGS sequence"/>
</dbReference>
<dbReference type="InterPro" id="IPR001135">
    <property type="entry name" value="NADH_Q_OxRdtase_suD"/>
</dbReference>
<organism evidence="6 7">
    <name type="scientific">Cryobacterium levicorallinum</name>
    <dbReference type="NCBI Taxonomy" id="995038"/>
    <lineage>
        <taxon>Bacteria</taxon>
        <taxon>Bacillati</taxon>
        <taxon>Actinomycetota</taxon>
        <taxon>Actinomycetes</taxon>
        <taxon>Micrococcales</taxon>
        <taxon>Microbacteriaceae</taxon>
        <taxon>Cryobacterium</taxon>
    </lineage>
</organism>
<comment type="caution">
    <text evidence="6">The sequence shown here is derived from an EMBL/GenBank/DDBJ whole genome shotgun (WGS) entry which is preliminary data.</text>
</comment>
<evidence type="ECO:0000313" key="6">
    <source>
        <dbReference type="EMBL" id="SFH57222.1"/>
    </source>
</evidence>
<feature type="region of interest" description="Disordered" evidence="3">
    <location>
        <begin position="1"/>
        <end position="29"/>
    </location>
</feature>
<feature type="domain" description="NADH:ubiquinone oxidoreductase 30kDa subunit" evidence="4">
    <location>
        <begin position="42"/>
        <end position="150"/>
    </location>
</feature>
<dbReference type="SUPFAM" id="SSF56762">
    <property type="entry name" value="HydB/Nqo4-like"/>
    <property type="match status" value="1"/>
</dbReference>
<dbReference type="InterPro" id="IPR029014">
    <property type="entry name" value="NiFe-Hase_large"/>
</dbReference>
<dbReference type="Pfam" id="PF00329">
    <property type="entry name" value="Complex1_30kDa"/>
    <property type="match status" value="1"/>
</dbReference>
<protein>
    <submittedName>
        <fullName evidence="6">Ni,Fe-hydrogenase III large subunit</fullName>
    </submittedName>
</protein>
<evidence type="ECO:0000259" key="4">
    <source>
        <dbReference type="Pfam" id="PF00329"/>
    </source>
</evidence>
<dbReference type="EMBL" id="FOPW01000008">
    <property type="protein sequence ID" value="SFH57222.1"/>
    <property type="molecule type" value="Genomic_DNA"/>
</dbReference>
<reference evidence="6 7" key="1">
    <citation type="submission" date="2016-10" db="EMBL/GenBank/DDBJ databases">
        <authorList>
            <person name="Varghese N."/>
            <person name="Submissions S."/>
        </authorList>
    </citation>
    <scope>NUCLEOTIDE SEQUENCE [LARGE SCALE GENOMIC DNA]</scope>
    <source>
        <strain evidence="6 7">GMCC 1.11211</strain>
    </source>
</reference>
<dbReference type="PROSITE" id="PS00535">
    <property type="entry name" value="COMPLEX1_49K"/>
    <property type="match status" value="1"/>
</dbReference>
<dbReference type="PANTHER" id="PTHR43485">
    <property type="entry name" value="HYDROGENASE-4 COMPONENT G"/>
    <property type="match status" value="1"/>
</dbReference>
<evidence type="ECO:0000256" key="2">
    <source>
        <dbReference type="ARBA" id="ARBA00023027"/>
    </source>
</evidence>
<keyword evidence="7" id="KW-1185">Reference proteome</keyword>
<feature type="domain" description="NADH-quinone oxidoreductase subunit D" evidence="5">
    <location>
        <begin position="299"/>
        <end position="442"/>
    </location>
</feature>
<dbReference type="PANTHER" id="PTHR43485:SF1">
    <property type="entry name" value="FORMATE HYDROGENLYASE SUBUNIT 5-RELATED"/>
    <property type="match status" value="1"/>
</dbReference>
<feature type="compositionally biased region" description="Basic and acidic residues" evidence="3">
    <location>
        <begin position="1"/>
        <end position="18"/>
    </location>
</feature>
<evidence type="ECO:0000259" key="5">
    <source>
        <dbReference type="Pfam" id="PF00346"/>
    </source>
</evidence>
<dbReference type="InterPro" id="IPR001268">
    <property type="entry name" value="NADH_UbQ_OxRdtase_30kDa_su"/>
</dbReference>
<keyword evidence="2" id="KW-0520">NAD</keyword>
<evidence type="ECO:0000256" key="1">
    <source>
        <dbReference type="ARBA" id="ARBA00023002"/>
    </source>
</evidence>
<name>A0ABY1EE70_9MICO</name>
<dbReference type="InterPro" id="IPR014029">
    <property type="entry name" value="NADH_UbQ_OxRdtase_49kDa_CS"/>
</dbReference>
<gene>
    <name evidence="6" type="ORF">SAMN05216274_10891</name>
</gene>
<keyword evidence="1" id="KW-0560">Oxidoreductase</keyword>
<sequence>MRDDRRANDMTPEDHAADELASGRSTERGLAAGDGAELRHLDRSRLATTAGALLDAGSRLALIACHEDSDQFRIVYSFVGADPSLRADLSVSVPRTDAWIPSLAELSFSAGNFEREIRDLYGVEPRDHPQPHRLVRHGHWPRGWYPMLKANSVVPEFEPDVESFPFVPVEGPGVYEIAVGPIHAGIIEPGHFRFSVVGETIVRMEARQWYLHRGVEKVFEGKNAAEGVLLAEQISGDTAVGHSLAFVMAVEQATGTPVSEPDRLLRALLLELERLYNHITDLGSLANDVGFGIIDAHAQGLREQLMRINKSVTGHRLLRGALSIGGTRVTALPNADDLARIAAAMAELAEITLGHAIVRGRFTGTARLSRAHATTLGTLGYVARASGIETDARLEHPFVNLGEVFHIVTEDGGDVLARYTVRAREVEVSTAIVLDLLKRLQGHTGTAYSVNPTAAGTGLALVEAWRGTATHRVELAADGTLARVKIVDPSFLNWPAVPQALSETIVPDFPLTNKSFNLSYAGNDL</sequence>
<accession>A0ABY1EE70</accession>
<dbReference type="InterPro" id="IPR052197">
    <property type="entry name" value="ComplexI_49kDa-like"/>
</dbReference>
<dbReference type="Gene3D" id="3.30.460.80">
    <property type="entry name" value="NADH:ubiquinone oxidoreductase, 30kDa subunit"/>
    <property type="match status" value="1"/>
</dbReference>
<dbReference type="Pfam" id="PF00346">
    <property type="entry name" value="Complex1_49kDa"/>
    <property type="match status" value="1"/>
</dbReference>
<evidence type="ECO:0000313" key="7">
    <source>
        <dbReference type="Proteomes" id="UP000199681"/>
    </source>
</evidence>